<dbReference type="Gene3D" id="3.40.50.1110">
    <property type="entry name" value="SGNH hydrolase"/>
    <property type="match status" value="1"/>
</dbReference>
<evidence type="ECO:0000256" key="2">
    <source>
        <dbReference type="SAM" id="Phobius"/>
    </source>
</evidence>
<sequence length="338" mass="37514">MADYQEYRRHVLHRRWRRMFTTFLALVLLVLLCGVWVLWRQLYPTPPSRSEPQATLLEQALPSAEWRTLSYTRQTSLTVQKLADGVTTAMDFRLASMPATEAQPVDLSFFDTAVFLGDSITQGMQIYDTGLPNAHYCAYRGVGPSAVVNGSTCKRVDGVEEVPLDALVSYAPQSVYILLGTNVLTQDRDYSSFLNYYGLMLDRIRELLPDADIYVQSITPVRPEVSADARHSGMYAERFIQVNNDLAALAVEKGCYFLDLWEVLADENGDLRAEYAQPDGYHLKPEGYTAWVDYLRTHVAHSRIVAPEETAETTEGAAASEAAASAPSAPSAPAQSAA</sequence>
<dbReference type="EMBL" id="DXBJ01000079">
    <property type="protein sequence ID" value="HIZ59013.1"/>
    <property type="molecule type" value="Genomic_DNA"/>
</dbReference>
<organism evidence="4 5">
    <name type="scientific">Candidatus Faecalibacterium gallistercoris</name>
    <dbReference type="NCBI Taxonomy" id="2838579"/>
    <lineage>
        <taxon>Bacteria</taxon>
        <taxon>Bacillati</taxon>
        <taxon>Bacillota</taxon>
        <taxon>Clostridia</taxon>
        <taxon>Eubacteriales</taxon>
        <taxon>Oscillospiraceae</taxon>
        <taxon>Faecalibacterium</taxon>
    </lineage>
</organism>
<accession>A0A9D2FI98</accession>
<keyword evidence="2" id="KW-0812">Transmembrane</keyword>
<keyword evidence="2" id="KW-0472">Membrane</keyword>
<reference evidence="4" key="2">
    <citation type="submission" date="2021-04" db="EMBL/GenBank/DDBJ databases">
        <authorList>
            <person name="Gilroy R."/>
        </authorList>
    </citation>
    <scope>NUCLEOTIDE SEQUENCE</scope>
    <source>
        <strain evidence="4">ChiBcec16-3735</strain>
    </source>
</reference>
<feature type="transmembrane region" description="Helical" evidence="2">
    <location>
        <begin position="20"/>
        <end position="39"/>
    </location>
</feature>
<feature type="domain" description="SGNH hydrolase-type esterase" evidence="3">
    <location>
        <begin position="115"/>
        <end position="289"/>
    </location>
</feature>
<feature type="compositionally biased region" description="Low complexity" evidence="1">
    <location>
        <begin position="313"/>
        <end position="338"/>
    </location>
</feature>
<dbReference type="InterPro" id="IPR013830">
    <property type="entry name" value="SGNH_hydro"/>
</dbReference>
<evidence type="ECO:0000256" key="1">
    <source>
        <dbReference type="SAM" id="MobiDB-lite"/>
    </source>
</evidence>
<evidence type="ECO:0000313" key="4">
    <source>
        <dbReference type="EMBL" id="HIZ59013.1"/>
    </source>
</evidence>
<dbReference type="Pfam" id="PF13472">
    <property type="entry name" value="Lipase_GDSL_2"/>
    <property type="match status" value="1"/>
</dbReference>
<evidence type="ECO:0000313" key="5">
    <source>
        <dbReference type="Proteomes" id="UP000824065"/>
    </source>
</evidence>
<evidence type="ECO:0000259" key="3">
    <source>
        <dbReference type="Pfam" id="PF13472"/>
    </source>
</evidence>
<dbReference type="InterPro" id="IPR036514">
    <property type="entry name" value="SGNH_hydro_sf"/>
</dbReference>
<feature type="region of interest" description="Disordered" evidence="1">
    <location>
        <begin position="307"/>
        <end position="338"/>
    </location>
</feature>
<dbReference type="SUPFAM" id="SSF52266">
    <property type="entry name" value="SGNH hydrolase"/>
    <property type="match status" value="1"/>
</dbReference>
<name>A0A9D2FI98_9FIRM</name>
<keyword evidence="2" id="KW-1133">Transmembrane helix</keyword>
<dbReference type="Proteomes" id="UP000824065">
    <property type="component" value="Unassembled WGS sequence"/>
</dbReference>
<dbReference type="AlphaFoldDB" id="A0A9D2FI98"/>
<reference evidence="4" key="1">
    <citation type="journal article" date="2021" name="PeerJ">
        <title>Extensive microbial diversity within the chicken gut microbiome revealed by metagenomics and culture.</title>
        <authorList>
            <person name="Gilroy R."/>
            <person name="Ravi A."/>
            <person name="Getino M."/>
            <person name="Pursley I."/>
            <person name="Horton D.L."/>
            <person name="Alikhan N.F."/>
            <person name="Baker D."/>
            <person name="Gharbi K."/>
            <person name="Hall N."/>
            <person name="Watson M."/>
            <person name="Adriaenssens E.M."/>
            <person name="Foster-Nyarko E."/>
            <person name="Jarju S."/>
            <person name="Secka A."/>
            <person name="Antonio M."/>
            <person name="Oren A."/>
            <person name="Chaudhuri R.R."/>
            <person name="La Ragione R."/>
            <person name="Hildebrand F."/>
            <person name="Pallen M.J."/>
        </authorList>
    </citation>
    <scope>NUCLEOTIDE SEQUENCE</scope>
    <source>
        <strain evidence="4">ChiBcec16-3735</strain>
    </source>
</reference>
<comment type="caution">
    <text evidence="4">The sequence shown here is derived from an EMBL/GenBank/DDBJ whole genome shotgun (WGS) entry which is preliminary data.</text>
</comment>
<gene>
    <name evidence="4" type="ORF">H9725_10685</name>
</gene>
<protein>
    <submittedName>
        <fullName evidence="4">Lipase</fullName>
    </submittedName>
</protein>
<proteinExistence type="predicted"/>